<keyword evidence="3" id="KW-1185">Reference proteome</keyword>
<dbReference type="PROSITE" id="PS51257">
    <property type="entry name" value="PROKAR_LIPOPROTEIN"/>
    <property type="match status" value="1"/>
</dbReference>
<feature type="signal peptide" evidence="1">
    <location>
        <begin position="1"/>
        <end position="24"/>
    </location>
</feature>
<gene>
    <name evidence="2" type="ORF">HH214_03240</name>
</gene>
<evidence type="ECO:0000256" key="1">
    <source>
        <dbReference type="SAM" id="SignalP"/>
    </source>
</evidence>
<protein>
    <recommendedName>
        <fullName evidence="4">DUF5640 domain-containing protein</fullName>
    </recommendedName>
</protein>
<accession>A0A7L5E2D4</accession>
<evidence type="ECO:0008006" key="4">
    <source>
        <dbReference type="Google" id="ProtNLM"/>
    </source>
</evidence>
<evidence type="ECO:0000313" key="3">
    <source>
        <dbReference type="Proteomes" id="UP000503278"/>
    </source>
</evidence>
<proteinExistence type="predicted"/>
<evidence type="ECO:0000313" key="2">
    <source>
        <dbReference type="EMBL" id="QJD94963.1"/>
    </source>
</evidence>
<dbReference type="EMBL" id="CP051682">
    <property type="protein sequence ID" value="QJD94963.1"/>
    <property type="molecule type" value="Genomic_DNA"/>
</dbReference>
<name>A0A7L5E2D4_9SPHI</name>
<dbReference type="AlphaFoldDB" id="A0A7L5E2D4"/>
<dbReference type="RefSeq" id="WP_169605980.1">
    <property type="nucleotide sequence ID" value="NZ_CP051682.1"/>
</dbReference>
<dbReference type="KEGG" id="mrob:HH214_03240"/>
<organism evidence="2 3">
    <name type="scientific">Mucilaginibacter robiniae</name>
    <dbReference type="NCBI Taxonomy" id="2728022"/>
    <lineage>
        <taxon>Bacteria</taxon>
        <taxon>Pseudomonadati</taxon>
        <taxon>Bacteroidota</taxon>
        <taxon>Sphingobacteriia</taxon>
        <taxon>Sphingobacteriales</taxon>
        <taxon>Sphingobacteriaceae</taxon>
        <taxon>Mucilaginibacter</taxon>
    </lineage>
</organism>
<reference evidence="2 3" key="1">
    <citation type="submission" date="2020-04" db="EMBL/GenBank/DDBJ databases">
        <title>Genome sequencing of novel species.</title>
        <authorList>
            <person name="Heo J."/>
            <person name="Kim S.-J."/>
            <person name="Kim J.-S."/>
            <person name="Hong S.-B."/>
            <person name="Kwon S.-W."/>
        </authorList>
    </citation>
    <scope>NUCLEOTIDE SEQUENCE [LARGE SCALE GENOMIC DNA]</scope>
    <source>
        <strain evidence="2 3">F39-2</strain>
    </source>
</reference>
<sequence>MKNFALVFVHIVCALILISAACSKSPHRNFKGNWHTQDGHAQLKITDKDFFLVNDSPAPEDYFMKGDTVYTSFEGNQPYTRYVIQKLDDHHLTLLFPDSVPVSFVR</sequence>
<feature type="chain" id="PRO_5029549486" description="DUF5640 domain-containing protein" evidence="1">
    <location>
        <begin position="25"/>
        <end position="106"/>
    </location>
</feature>
<dbReference type="Proteomes" id="UP000503278">
    <property type="component" value="Chromosome"/>
</dbReference>
<keyword evidence="1" id="KW-0732">Signal</keyword>